<sequence>MIFLTSCLPLQINGTENTWTNGIGAYTVALRGDSYEILKWGIYNLRSNSQQLAAHINSELYIVISFEYLSSMWLLCGFYLGTDA</sequence>
<name>A0A9D4F4R1_DREPO</name>
<comment type="caution">
    <text evidence="1">The sequence shown here is derived from an EMBL/GenBank/DDBJ whole genome shotgun (WGS) entry which is preliminary data.</text>
</comment>
<gene>
    <name evidence="1" type="ORF">DPMN_168241</name>
</gene>
<dbReference type="Proteomes" id="UP000828390">
    <property type="component" value="Unassembled WGS sequence"/>
</dbReference>
<evidence type="ECO:0000313" key="2">
    <source>
        <dbReference type="Proteomes" id="UP000828390"/>
    </source>
</evidence>
<reference evidence="1" key="1">
    <citation type="journal article" date="2019" name="bioRxiv">
        <title>The Genome of the Zebra Mussel, Dreissena polymorpha: A Resource for Invasive Species Research.</title>
        <authorList>
            <person name="McCartney M.A."/>
            <person name="Auch B."/>
            <person name="Kono T."/>
            <person name="Mallez S."/>
            <person name="Zhang Y."/>
            <person name="Obille A."/>
            <person name="Becker A."/>
            <person name="Abrahante J.E."/>
            <person name="Garbe J."/>
            <person name="Badalamenti J.P."/>
            <person name="Herman A."/>
            <person name="Mangelson H."/>
            <person name="Liachko I."/>
            <person name="Sullivan S."/>
            <person name="Sone E.D."/>
            <person name="Koren S."/>
            <person name="Silverstein K.A.T."/>
            <person name="Beckman K.B."/>
            <person name="Gohl D.M."/>
        </authorList>
    </citation>
    <scope>NUCLEOTIDE SEQUENCE</scope>
    <source>
        <strain evidence="1">Duluth1</strain>
        <tissue evidence="1">Whole animal</tissue>
    </source>
</reference>
<reference evidence="1" key="2">
    <citation type="submission" date="2020-11" db="EMBL/GenBank/DDBJ databases">
        <authorList>
            <person name="McCartney M.A."/>
            <person name="Auch B."/>
            <person name="Kono T."/>
            <person name="Mallez S."/>
            <person name="Becker A."/>
            <person name="Gohl D.M."/>
            <person name="Silverstein K.A.T."/>
            <person name="Koren S."/>
            <person name="Bechman K.B."/>
            <person name="Herman A."/>
            <person name="Abrahante J.E."/>
            <person name="Garbe J."/>
        </authorList>
    </citation>
    <scope>NUCLEOTIDE SEQUENCE</scope>
    <source>
        <strain evidence="1">Duluth1</strain>
        <tissue evidence="1">Whole animal</tissue>
    </source>
</reference>
<dbReference type="EMBL" id="JAIWYP010000008">
    <property type="protein sequence ID" value="KAH3790046.1"/>
    <property type="molecule type" value="Genomic_DNA"/>
</dbReference>
<accession>A0A9D4F4R1</accession>
<organism evidence="1 2">
    <name type="scientific">Dreissena polymorpha</name>
    <name type="common">Zebra mussel</name>
    <name type="synonym">Mytilus polymorpha</name>
    <dbReference type="NCBI Taxonomy" id="45954"/>
    <lineage>
        <taxon>Eukaryota</taxon>
        <taxon>Metazoa</taxon>
        <taxon>Spiralia</taxon>
        <taxon>Lophotrochozoa</taxon>
        <taxon>Mollusca</taxon>
        <taxon>Bivalvia</taxon>
        <taxon>Autobranchia</taxon>
        <taxon>Heteroconchia</taxon>
        <taxon>Euheterodonta</taxon>
        <taxon>Imparidentia</taxon>
        <taxon>Neoheterodontei</taxon>
        <taxon>Myida</taxon>
        <taxon>Dreissenoidea</taxon>
        <taxon>Dreissenidae</taxon>
        <taxon>Dreissena</taxon>
    </lineage>
</organism>
<keyword evidence="2" id="KW-1185">Reference proteome</keyword>
<proteinExistence type="predicted"/>
<dbReference type="AlphaFoldDB" id="A0A9D4F4R1"/>
<evidence type="ECO:0000313" key="1">
    <source>
        <dbReference type="EMBL" id="KAH3790046.1"/>
    </source>
</evidence>
<protein>
    <submittedName>
        <fullName evidence="1">Uncharacterized protein</fullName>
    </submittedName>
</protein>